<keyword evidence="16" id="KW-1185">Reference proteome</keyword>
<dbReference type="InterPro" id="IPR001781">
    <property type="entry name" value="Znf_LIM"/>
</dbReference>
<evidence type="ECO:0000256" key="1">
    <source>
        <dbReference type="ARBA" id="ARBA00004123"/>
    </source>
</evidence>
<dbReference type="SUPFAM" id="SSF57716">
    <property type="entry name" value="Glucocorticoid receptor-like (DNA-binding domain)"/>
    <property type="match status" value="2"/>
</dbReference>
<comment type="caution">
    <text evidence="15">The sequence shown here is derived from an EMBL/GenBank/DDBJ whole genome shotgun (WGS) entry which is preliminary data.</text>
</comment>
<dbReference type="GO" id="GO:0000981">
    <property type="term" value="F:DNA-binding transcription factor activity, RNA polymerase II-specific"/>
    <property type="evidence" value="ECO:0007669"/>
    <property type="project" value="TreeGrafter"/>
</dbReference>
<comment type="subcellular location">
    <subcellularLocation>
        <location evidence="1 9 11">Nucleus</location>
    </subcellularLocation>
</comment>
<reference evidence="15 16" key="1">
    <citation type="journal article" date="2016" name="Nat. Commun.">
        <title>Extremotolerant tardigrade genome and improved radiotolerance of human cultured cells by tardigrade-unique protein.</title>
        <authorList>
            <person name="Hashimoto T."/>
            <person name="Horikawa D.D."/>
            <person name="Saito Y."/>
            <person name="Kuwahara H."/>
            <person name="Kozuka-Hata H."/>
            <person name="Shin-I T."/>
            <person name="Minakuchi Y."/>
            <person name="Ohishi K."/>
            <person name="Motoyama A."/>
            <person name="Aizu T."/>
            <person name="Enomoto A."/>
            <person name="Kondo K."/>
            <person name="Tanaka S."/>
            <person name="Hara Y."/>
            <person name="Koshikawa S."/>
            <person name="Sagara H."/>
            <person name="Miura T."/>
            <person name="Yokobori S."/>
            <person name="Miyagawa K."/>
            <person name="Suzuki Y."/>
            <person name="Kubo T."/>
            <person name="Oyama M."/>
            <person name="Kohara Y."/>
            <person name="Fujiyama A."/>
            <person name="Arakawa K."/>
            <person name="Katayama T."/>
            <person name="Toyoda A."/>
            <person name="Kunieda T."/>
        </authorList>
    </citation>
    <scope>NUCLEOTIDE SEQUENCE [LARGE SCALE GENOMIC DNA]</scope>
    <source>
        <strain evidence="15 16">YOKOZUNA-1</strain>
    </source>
</reference>
<evidence type="ECO:0000313" key="15">
    <source>
        <dbReference type="EMBL" id="GAU98264.1"/>
    </source>
</evidence>
<dbReference type="CDD" id="cd00086">
    <property type="entry name" value="homeodomain"/>
    <property type="match status" value="1"/>
</dbReference>
<dbReference type="Gene3D" id="2.10.110.10">
    <property type="entry name" value="Cysteine Rich Protein"/>
    <property type="match status" value="2"/>
</dbReference>
<dbReference type="GO" id="GO:0030182">
    <property type="term" value="P:neuron differentiation"/>
    <property type="evidence" value="ECO:0007669"/>
    <property type="project" value="TreeGrafter"/>
</dbReference>
<dbReference type="SUPFAM" id="SSF46689">
    <property type="entry name" value="Homeodomain-like"/>
    <property type="match status" value="1"/>
</dbReference>
<dbReference type="EMBL" id="BDGG01000004">
    <property type="protein sequence ID" value="GAU98264.1"/>
    <property type="molecule type" value="Genomic_DNA"/>
</dbReference>
<dbReference type="PANTHER" id="PTHR24208:SF127">
    <property type="entry name" value="LIM_HOMEOBOX PROTEIN AWH"/>
    <property type="match status" value="1"/>
</dbReference>
<dbReference type="SMART" id="SM00132">
    <property type="entry name" value="LIM"/>
    <property type="match status" value="2"/>
</dbReference>
<gene>
    <name evidence="15" type="primary">RvY_09435-1</name>
    <name evidence="15" type="synonym">RvY_09435.1</name>
    <name evidence="15" type="ORF">RvY_09435</name>
</gene>
<dbReference type="InterPro" id="IPR050453">
    <property type="entry name" value="LIM_Homeobox_TF"/>
</dbReference>
<dbReference type="PANTHER" id="PTHR24208">
    <property type="entry name" value="LIM/HOMEOBOX PROTEIN LHX"/>
    <property type="match status" value="1"/>
</dbReference>
<dbReference type="GO" id="GO:0046872">
    <property type="term" value="F:metal ion binding"/>
    <property type="evidence" value="ECO:0007669"/>
    <property type="project" value="UniProtKB-KW"/>
</dbReference>
<evidence type="ECO:0000259" key="14">
    <source>
        <dbReference type="PROSITE" id="PS50071"/>
    </source>
</evidence>
<accession>A0A1D1V9E8</accession>
<feature type="region of interest" description="Disordered" evidence="12">
    <location>
        <begin position="262"/>
        <end position="330"/>
    </location>
</feature>
<keyword evidence="2 10" id="KW-0479">Metal-binding</keyword>
<keyword evidence="7 9" id="KW-0371">Homeobox</keyword>
<evidence type="ECO:0000256" key="4">
    <source>
        <dbReference type="ARBA" id="ARBA00022833"/>
    </source>
</evidence>
<feature type="region of interest" description="Disordered" evidence="12">
    <location>
        <begin position="189"/>
        <end position="215"/>
    </location>
</feature>
<evidence type="ECO:0000259" key="13">
    <source>
        <dbReference type="PROSITE" id="PS50023"/>
    </source>
</evidence>
<dbReference type="Gene3D" id="1.10.10.60">
    <property type="entry name" value="Homeodomain-like"/>
    <property type="match status" value="1"/>
</dbReference>
<dbReference type="PROSITE" id="PS50071">
    <property type="entry name" value="HOMEOBOX_2"/>
    <property type="match status" value="1"/>
</dbReference>
<dbReference type="Proteomes" id="UP000186922">
    <property type="component" value="Unassembled WGS sequence"/>
</dbReference>
<feature type="domain" description="Homeobox" evidence="14">
    <location>
        <begin position="210"/>
        <end position="270"/>
    </location>
</feature>
<dbReference type="STRING" id="947166.A0A1D1V9E8"/>
<evidence type="ECO:0000256" key="12">
    <source>
        <dbReference type="SAM" id="MobiDB-lite"/>
    </source>
</evidence>
<evidence type="ECO:0000256" key="11">
    <source>
        <dbReference type="RuleBase" id="RU000682"/>
    </source>
</evidence>
<keyword evidence="4 10" id="KW-0862">Zinc</keyword>
<feature type="compositionally biased region" description="Basic residues" evidence="12">
    <location>
        <begin position="265"/>
        <end position="280"/>
    </location>
</feature>
<organism evidence="15 16">
    <name type="scientific">Ramazzottius varieornatus</name>
    <name type="common">Water bear</name>
    <name type="synonym">Tardigrade</name>
    <dbReference type="NCBI Taxonomy" id="947166"/>
    <lineage>
        <taxon>Eukaryota</taxon>
        <taxon>Metazoa</taxon>
        <taxon>Ecdysozoa</taxon>
        <taxon>Tardigrada</taxon>
        <taxon>Eutardigrada</taxon>
        <taxon>Parachela</taxon>
        <taxon>Hypsibioidea</taxon>
        <taxon>Ramazzottiidae</taxon>
        <taxon>Ramazzottius</taxon>
    </lineage>
</organism>
<dbReference type="FunFam" id="1.10.10.60:FF:000027">
    <property type="entry name" value="LIM/homeobox protein Lhx9"/>
    <property type="match status" value="1"/>
</dbReference>
<feature type="domain" description="LIM zinc-binding" evidence="13">
    <location>
        <begin position="62"/>
        <end position="123"/>
    </location>
</feature>
<feature type="DNA-binding region" description="Homeobox" evidence="9">
    <location>
        <begin position="212"/>
        <end position="271"/>
    </location>
</feature>
<sequence length="330" mass="36601">MMEMLASLPRCYTTSKSSFPVSDGSLSSLPGENIYPKAKKKSTGNGRRKKTTVVCVSDLAPLLCAGCGFTIVDRYMLQVDGKYYHSNCLQCSTCQKSLELDQSCFVKNGELYCKQDYTGLFGAKCSKCLRAIAATDWVRRAKECVYHLACFACDICKRQLSTGEEFTLVNLEDGKHLLCKTHYIDSLDGGSSKNRDDNSDNSSMSENGKPKTKRMRTTFTDEQLQVLQVNFNLDSNPDGQDLERIANMTGLSKRVTQVWFQNSRARQKKHQQQTQRKLHGGRQGSSAAGSQDTSATSAALQMEDTPLTSPHSSIDNLDSNSHDYSGTSYM</sequence>
<dbReference type="PROSITE" id="PS50023">
    <property type="entry name" value="LIM_DOMAIN_2"/>
    <property type="match status" value="2"/>
</dbReference>
<keyword evidence="8 9" id="KW-0539">Nucleus</keyword>
<evidence type="ECO:0000256" key="8">
    <source>
        <dbReference type="ARBA" id="ARBA00023242"/>
    </source>
</evidence>
<keyword evidence="5 10" id="KW-0440">LIM domain</keyword>
<evidence type="ECO:0000256" key="9">
    <source>
        <dbReference type="PROSITE-ProRule" id="PRU00108"/>
    </source>
</evidence>
<dbReference type="Pfam" id="PF00046">
    <property type="entry name" value="Homeodomain"/>
    <property type="match status" value="1"/>
</dbReference>
<keyword evidence="3" id="KW-0677">Repeat</keyword>
<proteinExistence type="predicted"/>
<evidence type="ECO:0000256" key="7">
    <source>
        <dbReference type="ARBA" id="ARBA00023155"/>
    </source>
</evidence>
<protein>
    <recommendedName>
        <fullName evidence="17">Arrowhead</fullName>
    </recommendedName>
</protein>
<dbReference type="PROSITE" id="PS00478">
    <property type="entry name" value="LIM_DOMAIN_1"/>
    <property type="match status" value="1"/>
</dbReference>
<feature type="domain" description="LIM zinc-binding" evidence="13">
    <location>
        <begin position="124"/>
        <end position="189"/>
    </location>
</feature>
<dbReference type="InterPro" id="IPR009057">
    <property type="entry name" value="Homeodomain-like_sf"/>
</dbReference>
<dbReference type="FunFam" id="2.10.110.10:FF:000006">
    <property type="entry name" value="LIM homeobox transcription factor 1-beta"/>
    <property type="match status" value="1"/>
</dbReference>
<evidence type="ECO:0000256" key="3">
    <source>
        <dbReference type="ARBA" id="ARBA00022737"/>
    </source>
</evidence>
<feature type="compositionally biased region" description="Polar residues" evidence="12">
    <location>
        <begin position="306"/>
        <end position="330"/>
    </location>
</feature>
<evidence type="ECO:0000256" key="2">
    <source>
        <dbReference type="ARBA" id="ARBA00022723"/>
    </source>
</evidence>
<keyword evidence="6 9" id="KW-0238">DNA-binding</keyword>
<name>A0A1D1V9E8_RAMVA</name>
<evidence type="ECO:0000256" key="5">
    <source>
        <dbReference type="ARBA" id="ARBA00023038"/>
    </source>
</evidence>
<dbReference type="OrthoDB" id="10068367at2759"/>
<dbReference type="Pfam" id="PF00412">
    <property type="entry name" value="LIM"/>
    <property type="match status" value="2"/>
</dbReference>
<dbReference type="SMART" id="SM00389">
    <property type="entry name" value="HOX"/>
    <property type="match status" value="1"/>
</dbReference>
<evidence type="ECO:0008006" key="17">
    <source>
        <dbReference type="Google" id="ProtNLM"/>
    </source>
</evidence>
<dbReference type="GO" id="GO:0005634">
    <property type="term" value="C:nucleus"/>
    <property type="evidence" value="ECO:0007669"/>
    <property type="project" value="UniProtKB-SubCell"/>
</dbReference>
<dbReference type="AlphaFoldDB" id="A0A1D1V9E8"/>
<evidence type="ECO:0000313" key="16">
    <source>
        <dbReference type="Proteomes" id="UP000186922"/>
    </source>
</evidence>
<dbReference type="GO" id="GO:0000977">
    <property type="term" value="F:RNA polymerase II transcription regulatory region sequence-specific DNA binding"/>
    <property type="evidence" value="ECO:0007669"/>
    <property type="project" value="TreeGrafter"/>
</dbReference>
<evidence type="ECO:0000256" key="10">
    <source>
        <dbReference type="PROSITE-ProRule" id="PRU00125"/>
    </source>
</evidence>
<dbReference type="InterPro" id="IPR001356">
    <property type="entry name" value="HD"/>
</dbReference>
<evidence type="ECO:0000256" key="6">
    <source>
        <dbReference type="ARBA" id="ARBA00023125"/>
    </source>
</evidence>